<dbReference type="GO" id="GO:0006643">
    <property type="term" value="P:membrane lipid metabolic process"/>
    <property type="evidence" value="ECO:0007669"/>
    <property type="project" value="TreeGrafter"/>
</dbReference>
<dbReference type="Proteomes" id="UP000245086">
    <property type="component" value="Unassembled WGS sequence"/>
</dbReference>
<dbReference type="PANTHER" id="PTHR21624:SF1">
    <property type="entry name" value="ALKYLGLYCEROL MONOOXYGENASE"/>
    <property type="match status" value="1"/>
</dbReference>
<feature type="transmembrane region" description="Helical" evidence="7">
    <location>
        <begin position="82"/>
        <end position="102"/>
    </location>
</feature>
<protein>
    <recommendedName>
        <fullName evidence="8">Fatty acid hydroxylase domain-containing protein</fullName>
    </recommendedName>
</protein>
<dbReference type="GO" id="GO:0005506">
    <property type="term" value="F:iron ion binding"/>
    <property type="evidence" value="ECO:0007669"/>
    <property type="project" value="InterPro"/>
</dbReference>
<dbReference type="RefSeq" id="WP_108983647.1">
    <property type="nucleotide sequence ID" value="NZ_BFBR01000001.1"/>
</dbReference>
<feature type="transmembrane region" description="Helical" evidence="7">
    <location>
        <begin position="37"/>
        <end position="62"/>
    </location>
</feature>
<keyword evidence="5" id="KW-0443">Lipid metabolism</keyword>
<keyword evidence="6 7" id="KW-0472">Membrane</keyword>
<dbReference type="PANTHER" id="PTHR21624">
    <property type="entry name" value="STEROL DESATURASE-RELATED PROTEIN"/>
    <property type="match status" value="1"/>
</dbReference>
<sequence>MTDAMLRLALTLGLLALFAILEWMVPARDSRLSVPRLARHGVLALIGSGLSRLALAGGLASVATFSQDLDFGLLNWFGLQGFWAVVLCFVLLDFSVWFQHLLTHKIPILWRLHRVHHGDVVMDVTTALRFHPLEILGSLFYKAAIVCLLGAPPEVVFAFELVLGASALFTHANIAIPPAIDRVLRLVIVTPAVHLIHHSPNPSETDSNYGFNFSIWDRIFGTYRAPSPKGAQAIGLGDWRGPQDETLKAMVINPFV</sequence>
<dbReference type="AlphaFoldDB" id="A0A2P2E6V8"/>
<dbReference type="EMBL" id="BFBR01000001">
    <property type="protein sequence ID" value="GBF56796.1"/>
    <property type="molecule type" value="Genomic_DNA"/>
</dbReference>
<proteinExistence type="predicted"/>
<accession>A0A2P2E6V8</accession>
<gene>
    <name evidence="9" type="ORF">PbB2_00453</name>
</gene>
<feature type="transmembrane region" description="Helical" evidence="7">
    <location>
        <begin position="6"/>
        <end position="25"/>
    </location>
</feature>
<dbReference type="InterPro" id="IPR051689">
    <property type="entry name" value="Sterol_desaturase/TMEM195"/>
</dbReference>
<keyword evidence="2 7" id="KW-0812">Transmembrane</keyword>
<dbReference type="InterPro" id="IPR006694">
    <property type="entry name" value="Fatty_acid_hydroxylase"/>
</dbReference>
<dbReference type="OrthoDB" id="9770329at2"/>
<evidence type="ECO:0000256" key="5">
    <source>
        <dbReference type="ARBA" id="ARBA00023098"/>
    </source>
</evidence>
<dbReference type="GO" id="GO:0012505">
    <property type="term" value="C:endomembrane system"/>
    <property type="evidence" value="ECO:0007669"/>
    <property type="project" value="UniProtKB-SubCell"/>
</dbReference>
<comment type="subcellular location">
    <subcellularLocation>
        <location evidence="1">Endomembrane system</location>
        <topology evidence="1">Multi-pass membrane protein</topology>
    </subcellularLocation>
</comment>
<evidence type="ECO:0000313" key="10">
    <source>
        <dbReference type="Proteomes" id="UP000245086"/>
    </source>
</evidence>
<dbReference type="GO" id="GO:0016020">
    <property type="term" value="C:membrane"/>
    <property type="evidence" value="ECO:0007669"/>
    <property type="project" value="GOC"/>
</dbReference>
<feature type="domain" description="Fatty acid hydroxylase" evidence="8">
    <location>
        <begin position="85"/>
        <end position="222"/>
    </location>
</feature>
<organism evidence="9 10">
    <name type="scientific">Candidatus Phycosocius bacilliformis</name>
    <dbReference type="NCBI Taxonomy" id="1445552"/>
    <lineage>
        <taxon>Bacteria</taxon>
        <taxon>Pseudomonadati</taxon>
        <taxon>Pseudomonadota</taxon>
        <taxon>Alphaproteobacteria</taxon>
        <taxon>Caulobacterales</taxon>
        <taxon>Caulobacterales incertae sedis</taxon>
        <taxon>Candidatus Phycosocius</taxon>
    </lineage>
</organism>
<reference evidence="9 10" key="1">
    <citation type="journal article" date="2018" name="Genome Announc.">
        <title>Draft Genome Sequence of "Candidatus Phycosocius bacilliformis," an Alphaproteobacterial Ectosymbiont of the Hydrocarbon-Producing Green Alga Botryococcus braunii.</title>
        <authorList>
            <person name="Tanabe Y."/>
            <person name="Yamaguchi H."/>
            <person name="Watanabe M.M."/>
        </authorList>
    </citation>
    <scope>NUCLEOTIDE SEQUENCE [LARGE SCALE GENOMIC DNA]</scope>
    <source>
        <strain evidence="9 10">BOTRYCO-2</strain>
    </source>
</reference>
<keyword evidence="3 7" id="KW-1133">Transmembrane helix</keyword>
<evidence type="ECO:0000256" key="3">
    <source>
        <dbReference type="ARBA" id="ARBA00022989"/>
    </source>
</evidence>
<dbReference type="GO" id="GO:0050479">
    <property type="term" value="F:glyceryl-ether monooxygenase activity"/>
    <property type="evidence" value="ECO:0007669"/>
    <property type="project" value="TreeGrafter"/>
</dbReference>
<evidence type="ECO:0000256" key="1">
    <source>
        <dbReference type="ARBA" id="ARBA00004127"/>
    </source>
</evidence>
<dbReference type="GO" id="GO:0008610">
    <property type="term" value="P:lipid biosynthetic process"/>
    <property type="evidence" value="ECO:0007669"/>
    <property type="project" value="InterPro"/>
</dbReference>
<evidence type="ECO:0000256" key="7">
    <source>
        <dbReference type="SAM" id="Phobius"/>
    </source>
</evidence>
<keyword evidence="4" id="KW-0560">Oxidoreductase</keyword>
<evidence type="ECO:0000256" key="2">
    <source>
        <dbReference type="ARBA" id="ARBA00022692"/>
    </source>
</evidence>
<evidence type="ECO:0000256" key="6">
    <source>
        <dbReference type="ARBA" id="ARBA00023136"/>
    </source>
</evidence>
<name>A0A2P2E6V8_9PROT</name>
<evidence type="ECO:0000259" key="8">
    <source>
        <dbReference type="Pfam" id="PF04116"/>
    </source>
</evidence>
<evidence type="ECO:0000313" key="9">
    <source>
        <dbReference type="EMBL" id="GBF56796.1"/>
    </source>
</evidence>
<comment type="caution">
    <text evidence="9">The sequence shown here is derived from an EMBL/GenBank/DDBJ whole genome shotgun (WGS) entry which is preliminary data.</text>
</comment>
<keyword evidence="10" id="KW-1185">Reference proteome</keyword>
<evidence type="ECO:0000256" key="4">
    <source>
        <dbReference type="ARBA" id="ARBA00023002"/>
    </source>
</evidence>
<dbReference type="Pfam" id="PF04116">
    <property type="entry name" value="FA_hydroxylase"/>
    <property type="match status" value="1"/>
</dbReference>